<reference evidence="11" key="1">
    <citation type="submission" date="2020-07" db="EMBL/GenBank/DDBJ databases">
        <title>Huge and variable diversity of episymbiotic CPR bacteria and DPANN archaea in groundwater ecosystems.</title>
        <authorList>
            <person name="He C.Y."/>
            <person name="Keren R."/>
            <person name="Whittaker M."/>
            <person name="Farag I.F."/>
            <person name="Doudna J."/>
            <person name="Cate J.H.D."/>
            <person name="Banfield J.F."/>
        </authorList>
    </citation>
    <scope>NUCLEOTIDE SEQUENCE</scope>
    <source>
        <strain evidence="11">NC_groundwater_418_Ag_B-0.1um_45_10</strain>
    </source>
</reference>
<protein>
    <recommendedName>
        <fullName evidence="13">Phosphomannomutase/phosphoglucomutase</fullName>
    </recommendedName>
</protein>
<dbReference type="InterPro" id="IPR016055">
    <property type="entry name" value="A-D-PHexomutase_a/b/a-I/II/III"/>
</dbReference>
<dbReference type="Pfam" id="PF02878">
    <property type="entry name" value="PGM_PMM_I"/>
    <property type="match status" value="1"/>
</dbReference>
<dbReference type="InterPro" id="IPR005846">
    <property type="entry name" value="A-D-PHexomutase_a/b/a-III"/>
</dbReference>
<evidence type="ECO:0000259" key="8">
    <source>
        <dbReference type="Pfam" id="PF02878"/>
    </source>
</evidence>
<accession>A0A931YD82</accession>
<organism evidence="11 12">
    <name type="scientific">Candidatus Sungiibacteriota bacterium</name>
    <dbReference type="NCBI Taxonomy" id="2750080"/>
    <lineage>
        <taxon>Bacteria</taxon>
        <taxon>Candidatus Sungiibacteriota</taxon>
    </lineage>
</organism>
<name>A0A931YD82_9BACT</name>
<dbReference type="Proteomes" id="UP000709672">
    <property type="component" value="Unassembled WGS sequence"/>
</dbReference>
<dbReference type="PANTHER" id="PTHR43771">
    <property type="entry name" value="PHOSPHOMANNOMUTASE"/>
    <property type="match status" value="1"/>
</dbReference>
<evidence type="ECO:0000256" key="3">
    <source>
        <dbReference type="ARBA" id="ARBA00022553"/>
    </source>
</evidence>
<dbReference type="Pfam" id="PF02880">
    <property type="entry name" value="PGM_PMM_III"/>
    <property type="match status" value="1"/>
</dbReference>
<dbReference type="EMBL" id="JACPHQ010000010">
    <property type="protein sequence ID" value="MBI2465753.1"/>
    <property type="molecule type" value="Genomic_DNA"/>
</dbReference>
<keyword evidence="5" id="KW-0460">Magnesium</keyword>
<keyword evidence="3" id="KW-0597">Phosphoprotein</keyword>
<dbReference type="InterPro" id="IPR036900">
    <property type="entry name" value="A-D-PHexomutase_C_sf"/>
</dbReference>
<dbReference type="GO" id="GO:0046872">
    <property type="term" value="F:metal ion binding"/>
    <property type="evidence" value="ECO:0007669"/>
    <property type="project" value="UniProtKB-KW"/>
</dbReference>
<evidence type="ECO:0000259" key="9">
    <source>
        <dbReference type="Pfam" id="PF02879"/>
    </source>
</evidence>
<evidence type="ECO:0000256" key="1">
    <source>
        <dbReference type="ARBA" id="ARBA00001946"/>
    </source>
</evidence>
<keyword evidence="6" id="KW-0413">Isomerase</keyword>
<keyword evidence="4" id="KW-0479">Metal-binding</keyword>
<dbReference type="PRINTS" id="PR00509">
    <property type="entry name" value="PGMPMM"/>
</dbReference>
<dbReference type="Pfam" id="PF00408">
    <property type="entry name" value="PGM_PMM_IV"/>
    <property type="match status" value="1"/>
</dbReference>
<evidence type="ECO:0000313" key="11">
    <source>
        <dbReference type="EMBL" id="MBI2465753.1"/>
    </source>
</evidence>
<feature type="domain" description="Alpha-D-phosphohexomutase alpha/beta/alpha" evidence="9">
    <location>
        <begin position="153"/>
        <end position="252"/>
    </location>
</feature>
<dbReference type="GO" id="GO:0016868">
    <property type="term" value="F:intramolecular phosphotransferase activity"/>
    <property type="evidence" value="ECO:0007669"/>
    <property type="project" value="InterPro"/>
</dbReference>
<feature type="domain" description="Alpha-D-phosphohexomutase alpha/beta/alpha" evidence="8">
    <location>
        <begin position="4"/>
        <end position="129"/>
    </location>
</feature>
<dbReference type="GO" id="GO:0005975">
    <property type="term" value="P:carbohydrate metabolic process"/>
    <property type="evidence" value="ECO:0007669"/>
    <property type="project" value="InterPro"/>
</dbReference>
<sequence length="447" mass="50291">MYQNIFHDYDIRGYYPGEINETVFYNLGRAIAQVFKTKRIALGRDARLSSDTLFLYLAAGLTSYKVKVIDLGKISTPMGLWYSQYFKINTLIITASHNPKDQNGLKIFSPKLGAVGKNSGLVKIKNKLNKLSATSVLPKTIRSVYQKHNPYREYADFVLSRFNKFPPAKIKIALDFSHGVAGQEFAQIFEKLKIDFATLNESPNGNFPLHGPNPLEEASQKQIKVLLKTGKFGLGAVIDGDGDRVLFLDEKGAVVDPAYIFSLMLDFYADPLKQKTAVKSISVAKIVDAVAAAGRIKLVTSKVGRTNIQHAMKKEKAFIGVEKSGHYFFKDFYFGDSGLFALLTVSAIMTKKKKNLSDLLTPYHQYVILPEISLAFEGGVDRIINALKKRYQNGKISELDGLTVDYPDWRFNLRRSNTENVWRLNLEGKDKNKLETIKKEVESIITF</sequence>
<evidence type="ECO:0000313" key="12">
    <source>
        <dbReference type="Proteomes" id="UP000709672"/>
    </source>
</evidence>
<dbReference type="SUPFAM" id="SSF53738">
    <property type="entry name" value="Phosphoglucomutase, first 3 domains"/>
    <property type="match status" value="3"/>
</dbReference>
<dbReference type="Gene3D" id="3.40.120.10">
    <property type="entry name" value="Alpha-D-Glucose-1,6-Bisphosphate, subunit A, domain 3"/>
    <property type="match status" value="3"/>
</dbReference>
<dbReference type="Pfam" id="PF02879">
    <property type="entry name" value="PGM_PMM_II"/>
    <property type="match status" value="1"/>
</dbReference>
<comment type="caution">
    <text evidence="11">The sequence shown here is derived from an EMBL/GenBank/DDBJ whole genome shotgun (WGS) entry which is preliminary data.</text>
</comment>
<dbReference type="PANTHER" id="PTHR43771:SF1">
    <property type="entry name" value="PHOSPHOMANNOMUTASE"/>
    <property type="match status" value="1"/>
</dbReference>
<dbReference type="SUPFAM" id="SSF55957">
    <property type="entry name" value="Phosphoglucomutase, C-terminal domain"/>
    <property type="match status" value="1"/>
</dbReference>
<comment type="cofactor">
    <cofactor evidence="1">
        <name>Mg(2+)</name>
        <dbReference type="ChEBI" id="CHEBI:18420"/>
    </cofactor>
</comment>
<dbReference type="InterPro" id="IPR005841">
    <property type="entry name" value="Alpha-D-phosphohexomutase_SF"/>
</dbReference>
<dbReference type="InterPro" id="IPR005845">
    <property type="entry name" value="A-D-PHexomutase_a/b/a-II"/>
</dbReference>
<evidence type="ECO:0000259" key="7">
    <source>
        <dbReference type="Pfam" id="PF00408"/>
    </source>
</evidence>
<feature type="domain" description="Alpha-D-phosphohexomutase C-terminal" evidence="7">
    <location>
        <begin position="389"/>
        <end position="442"/>
    </location>
</feature>
<dbReference type="Gene3D" id="3.30.310.50">
    <property type="entry name" value="Alpha-D-phosphohexomutase, C-terminal domain"/>
    <property type="match status" value="1"/>
</dbReference>
<evidence type="ECO:0000256" key="2">
    <source>
        <dbReference type="ARBA" id="ARBA00010231"/>
    </source>
</evidence>
<evidence type="ECO:0000256" key="5">
    <source>
        <dbReference type="ARBA" id="ARBA00022842"/>
    </source>
</evidence>
<dbReference type="AlphaFoldDB" id="A0A931YD82"/>
<comment type="similarity">
    <text evidence="2">Belongs to the phosphohexose mutase family.</text>
</comment>
<proteinExistence type="inferred from homology"/>
<evidence type="ECO:0000259" key="10">
    <source>
        <dbReference type="Pfam" id="PF02880"/>
    </source>
</evidence>
<evidence type="ECO:0000256" key="6">
    <source>
        <dbReference type="ARBA" id="ARBA00023235"/>
    </source>
</evidence>
<gene>
    <name evidence="11" type="ORF">HYV66_00800</name>
</gene>
<dbReference type="InterPro" id="IPR005843">
    <property type="entry name" value="A-D-PHexomutase_C"/>
</dbReference>
<evidence type="ECO:0000256" key="4">
    <source>
        <dbReference type="ARBA" id="ARBA00022723"/>
    </source>
</evidence>
<feature type="domain" description="Alpha-D-phosphohexomutase alpha/beta/alpha" evidence="10">
    <location>
        <begin position="259"/>
        <end position="365"/>
    </location>
</feature>
<dbReference type="InterPro" id="IPR005844">
    <property type="entry name" value="A-D-PHexomutase_a/b/a-I"/>
</dbReference>
<evidence type="ECO:0008006" key="13">
    <source>
        <dbReference type="Google" id="ProtNLM"/>
    </source>
</evidence>